<evidence type="ECO:0000259" key="21">
    <source>
        <dbReference type="PROSITE" id="PS50011"/>
    </source>
</evidence>
<protein>
    <recommendedName>
        <fullName evidence="15">cGMP-dependent protein kinase</fullName>
        <ecNumber evidence="4">2.7.11.12</ecNumber>
    </recommendedName>
</protein>
<dbReference type="Proteomes" id="UP000053237">
    <property type="component" value="Unassembled WGS sequence"/>
</dbReference>
<evidence type="ECO:0000256" key="5">
    <source>
        <dbReference type="ARBA" id="ARBA00022490"/>
    </source>
</evidence>
<dbReference type="GO" id="GO:0004692">
    <property type="term" value="F:cGMP-dependent protein kinase activity"/>
    <property type="evidence" value="ECO:0007669"/>
    <property type="project" value="UniProtKB-EC"/>
</dbReference>
<keyword evidence="12 19" id="KW-0067">ATP-binding</keyword>
<dbReference type="PANTHER" id="PTHR24353">
    <property type="entry name" value="CYCLIC NUCLEOTIDE-DEPENDENT PROTEIN KINASE"/>
    <property type="match status" value="1"/>
</dbReference>
<keyword evidence="8" id="KW-0808">Transferase</keyword>
<evidence type="ECO:0000256" key="4">
    <source>
        <dbReference type="ARBA" id="ARBA00012428"/>
    </source>
</evidence>
<evidence type="ECO:0000313" key="25">
    <source>
        <dbReference type="Proteomes" id="UP000053237"/>
    </source>
</evidence>
<dbReference type="OrthoDB" id="417078at2759"/>
<dbReference type="FunCoup" id="A0A024G8M5">
    <property type="interactions" value="3"/>
</dbReference>
<keyword evidence="5" id="KW-0963">Cytoplasm</keyword>
<dbReference type="InterPro" id="IPR000961">
    <property type="entry name" value="AGC-kinase_C"/>
</dbReference>
<dbReference type="InParanoid" id="A0A024G8M5"/>
<keyword evidence="6" id="KW-0723">Serine/threonine-protein kinase</keyword>
<dbReference type="InterPro" id="IPR000719">
    <property type="entry name" value="Prot_kinase_dom"/>
</dbReference>
<dbReference type="InterPro" id="IPR018488">
    <property type="entry name" value="cNMP-bd_CS"/>
</dbReference>
<evidence type="ECO:0000256" key="15">
    <source>
        <dbReference type="ARBA" id="ARBA00024113"/>
    </source>
</evidence>
<organism evidence="24 25">
    <name type="scientific">Albugo candida</name>
    <dbReference type="NCBI Taxonomy" id="65357"/>
    <lineage>
        <taxon>Eukaryota</taxon>
        <taxon>Sar</taxon>
        <taxon>Stramenopiles</taxon>
        <taxon>Oomycota</taxon>
        <taxon>Peronosporomycetes</taxon>
        <taxon>Albuginales</taxon>
        <taxon>Albuginaceae</taxon>
        <taxon>Albugo</taxon>
    </lineage>
</organism>
<evidence type="ECO:0000256" key="7">
    <source>
        <dbReference type="ARBA" id="ARBA00022535"/>
    </source>
</evidence>
<dbReference type="GO" id="GO:0005952">
    <property type="term" value="C:cAMP-dependent protein kinase complex"/>
    <property type="evidence" value="ECO:0007669"/>
    <property type="project" value="TreeGrafter"/>
</dbReference>
<dbReference type="STRING" id="65357.A0A024G8M5"/>
<keyword evidence="10 19" id="KW-0547">Nucleotide-binding</keyword>
<dbReference type="PROSITE" id="PS51285">
    <property type="entry name" value="AGC_KINASE_CTER"/>
    <property type="match status" value="1"/>
</dbReference>
<dbReference type="SMART" id="SM00220">
    <property type="entry name" value="S_TKc"/>
    <property type="match status" value="1"/>
</dbReference>
<evidence type="ECO:0000256" key="14">
    <source>
        <dbReference type="ARBA" id="ARBA00022992"/>
    </source>
</evidence>
<evidence type="ECO:0000256" key="8">
    <source>
        <dbReference type="ARBA" id="ARBA00022679"/>
    </source>
</evidence>
<feature type="domain" description="Protein kinase" evidence="21">
    <location>
        <begin position="486"/>
        <end position="760"/>
    </location>
</feature>
<evidence type="ECO:0000259" key="22">
    <source>
        <dbReference type="PROSITE" id="PS50042"/>
    </source>
</evidence>
<keyword evidence="14" id="KW-0142">cGMP-binding</keyword>
<dbReference type="PIRSF" id="PIRSF000559">
    <property type="entry name" value="cGMP-dep_kinase"/>
    <property type="match status" value="1"/>
</dbReference>
<comment type="similarity">
    <text evidence="3">Belongs to the protein kinase superfamily. AGC Ser/Thr protein kinase family. cGMP subfamily.</text>
</comment>
<evidence type="ECO:0000256" key="16">
    <source>
        <dbReference type="ARBA" id="ARBA00047298"/>
    </source>
</evidence>
<dbReference type="SMART" id="SM00133">
    <property type="entry name" value="S_TK_X"/>
    <property type="match status" value="1"/>
</dbReference>
<dbReference type="PANTHER" id="PTHR24353:SF37">
    <property type="entry name" value="CAMP-DEPENDENT PROTEIN KINASE CATALYTIC SUBUNIT PRKX"/>
    <property type="match status" value="1"/>
</dbReference>
<feature type="domain" description="AGC-kinase C-terminal" evidence="23">
    <location>
        <begin position="761"/>
        <end position="812"/>
    </location>
</feature>
<evidence type="ECO:0000256" key="6">
    <source>
        <dbReference type="ARBA" id="ARBA00022527"/>
    </source>
</evidence>
<evidence type="ECO:0000256" key="17">
    <source>
        <dbReference type="ARBA" id="ARBA00047462"/>
    </source>
</evidence>
<dbReference type="PROSITE" id="PS00108">
    <property type="entry name" value="PROTEIN_KINASE_ST"/>
    <property type="match status" value="1"/>
</dbReference>
<keyword evidence="11" id="KW-0418">Kinase</keyword>
<evidence type="ECO:0000256" key="12">
    <source>
        <dbReference type="ARBA" id="ARBA00022840"/>
    </source>
</evidence>
<keyword evidence="25" id="KW-1185">Reference proteome</keyword>
<dbReference type="GO" id="GO:0012505">
    <property type="term" value="C:endomembrane system"/>
    <property type="evidence" value="ECO:0007669"/>
    <property type="project" value="UniProtKB-SubCell"/>
</dbReference>
<feature type="active site" description="Proton acceptor" evidence="18">
    <location>
        <position position="619"/>
    </location>
</feature>
<accession>A0A024G8M5</accession>
<dbReference type="GO" id="GO:0004691">
    <property type="term" value="F:cAMP-dependent protein kinase activity"/>
    <property type="evidence" value="ECO:0007669"/>
    <property type="project" value="TreeGrafter"/>
</dbReference>
<name>A0A024G8M5_9STRA</name>
<dbReference type="GO" id="GO:0005524">
    <property type="term" value="F:ATP binding"/>
    <property type="evidence" value="ECO:0007669"/>
    <property type="project" value="UniProtKB-UniRule"/>
</dbReference>
<evidence type="ECO:0000256" key="18">
    <source>
        <dbReference type="PIRSR" id="PIRSR000559-1"/>
    </source>
</evidence>
<dbReference type="EC" id="2.7.11.12" evidence="4"/>
<feature type="domain" description="Cyclic nucleotide-binding" evidence="22">
    <location>
        <begin position="97"/>
        <end position="212"/>
    </location>
</feature>
<dbReference type="Pfam" id="PF00069">
    <property type="entry name" value="Pkinase"/>
    <property type="match status" value="1"/>
</dbReference>
<dbReference type="InterPro" id="IPR008271">
    <property type="entry name" value="Ser/Thr_kinase_AS"/>
</dbReference>
<dbReference type="GO" id="GO:0030553">
    <property type="term" value="F:cGMP binding"/>
    <property type="evidence" value="ECO:0007669"/>
    <property type="project" value="UniProtKB-KW"/>
</dbReference>
<dbReference type="SUPFAM" id="SSF56112">
    <property type="entry name" value="Protein kinase-like (PK-like)"/>
    <property type="match status" value="1"/>
</dbReference>
<dbReference type="PROSITE" id="PS00888">
    <property type="entry name" value="CNMP_BINDING_1"/>
    <property type="match status" value="1"/>
</dbReference>
<feature type="binding site" evidence="19 20">
    <location>
        <position position="515"/>
    </location>
    <ligand>
        <name>ATP</name>
        <dbReference type="ChEBI" id="CHEBI:30616"/>
    </ligand>
</feature>
<keyword evidence="7" id="KW-0140">cGMP</keyword>
<dbReference type="FunFam" id="2.60.120.10:FF:000068">
    <property type="entry name" value="cGMP-dependent protein kinase"/>
    <property type="match status" value="1"/>
</dbReference>
<dbReference type="Gene3D" id="3.30.200.20">
    <property type="entry name" value="Phosphorylase Kinase, domain 1"/>
    <property type="match status" value="1"/>
</dbReference>
<dbReference type="Gene3D" id="2.60.120.10">
    <property type="entry name" value="Jelly Rolls"/>
    <property type="match status" value="3"/>
</dbReference>
<proteinExistence type="inferred from homology"/>
<evidence type="ECO:0000256" key="13">
    <source>
        <dbReference type="ARBA" id="ARBA00022842"/>
    </source>
</evidence>
<evidence type="ECO:0000256" key="19">
    <source>
        <dbReference type="PIRSR" id="PIRSR000559-2"/>
    </source>
</evidence>
<dbReference type="PROSITE" id="PS00889">
    <property type="entry name" value="CNMP_BINDING_2"/>
    <property type="match status" value="1"/>
</dbReference>
<feature type="domain" description="Cyclic nucleotide-binding" evidence="22">
    <location>
        <begin position="215"/>
        <end position="322"/>
    </location>
</feature>
<evidence type="ECO:0000256" key="11">
    <source>
        <dbReference type="ARBA" id="ARBA00022777"/>
    </source>
</evidence>
<evidence type="ECO:0000256" key="2">
    <source>
        <dbReference type="ARBA" id="ARBA00004308"/>
    </source>
</evidence>
<dbReference type="InterPro" id="IPR017441">
    <property type="entry name" value="Protein_kinase_ATP_BS"/>
</dbReference>
<gene>
    <name evidence="24" type="ORF">BN9_040100</name>
</gene>
<evidence type="ECO:0000259" key="23">
    <source>
        <dbReference type="PROSITE" id="PS51285"/>
    </source>
</evidence>
<comment type="catalytic activity">
    <reaction evidence="16">
        <text>L-threonyl-[protein] + ATP = O-phospho-L-threonyl-[protein] + ADP + H(+)</text>
        <dbReference type="Rhea" id="RHEA:46608"/>
        <dbReference type="Rhea" id="RHEA-COMP:11060"/>
        <dbReference type="Rhea" id="RHEA-COMP:11605"/>
        <dbReference type="ChEBI" id="CHEBI:15378"/>
        <dbReference type="ChEBI" id="CHEBI:30013"/>
        <dbReference type="ChEBI" id="CHEBI:30616"/>
        <dbReference type="ChEBI" id="CHEBI:61977"/>
        <dbReference type="ChEBI" id="CHEBI:456216"/>
        <dbReference type="EC" id="2.7.11.12"/>
    </reaction>
</comment>
<dbReference type="InterPro" id="IPR014710">
    <property type="entry name" value="RmlC-like_jellyroll"/>
</dbReference>
<dbReference type="CDD" id="cd00038">
    <property type="entry name" value="CAP_ED"/>
    <property type="match status" value="3"/>
</dbReference>
<dbReference type="SUPFAM" id="SSF51206">
    <property type="entry name" value="cAMP-binding domain-like"/>
    <property type="match status" value="3"/>
</dbReference>
<evidence type="ECO:0000256" key="3">
    <source>
        <dbReference type="ARBA" id="ARBA00006352"/>
    </source>
</evidence>
<sequence length="812" mass="91798">MDRHFAIFPLPAPTEFFNKGSSKARSVPAPSLLDDGIRSFSGPDKAAFISSEKALRRIRINEASVEPSDISLLATKHVVKCPDSKSMLVKAARNHYLLRFLNEREIAEMINIMTQTTIQPGQNIITQGSPGRCFYILESGVCEVLINNKRIGWYTNGDAFGELALLYNCPRAATIRSVDVCILWSVDRTMFRKIIATTSAEAQNTRYNFLKNVELFKALNNDQLHLVASALRLHSFENGEYILRQGEKGNTFYIIIEGQVSCTARGTGADDNEKQLMILDPGSYFGEMALMLNEPRQANCIAISDVKCYAMDQKQFTTLLGPLHALIDRQMRIRVLRSVPLLSSLKDDELDLLAHNLNVIVFEDNDVIIVEGDDADTFYMISDGIVSIQRGDIEISKLHSGEFFGERSLLFNEPRAATCIAVGRVECLTLNRTTFEKMLGQLEHIMQREMRRQERMQTFAFDGLKQRQRTNGSLGIKRKYVELQELEKIRIIGTGTFGRVYLVHHPLTNQAFALKCMQKANIVSSQQERSILNEKYIVSECDHPFILKLVETFSDKDQLYMLFKLVPGGELWSLLYQDPPKVSPKGPSGAFITSTARFYAANVIEILRYLQEENIAYRDLKPENLVLDDMGYLKLVDFGFAKRVPYYKAGSIHERSFTLCGTPEYLAPELVLNKGHGKAVDHWALGCLLYELLVGRTPFHHKSQSRIFEKILLGREHIIFPSSFDKDAKDLVLGLLEPNSGLRLGSLAGGMQDVMKHSFFTGFDWNALVTKSLVAPYVPEVKDSLDVHNFDIYPEDGEILPYNGPDELFDDF</sequence>
<comment type="subcellular location">
    <subcellularLocation>
        <location evidence="2">Endomembrane system</location>
    </subcellularLocation>
</comment>
<dbReference type="SMART" id="SM00100">
    <property type="entry name" value="cNMP"/>
    <property type="match status" value="3"/>
</dbReference>
<dbReference type="InterPro" id="IPR002374">
    <property type="entry name" value="cGMP_dep_kinase"/>
</dbReference>
<comment type="catalytic activity">
    <reaction evidence="17">
        <text>L-seryl-[protein] + ATP = O-phospho-L-seryl-[protein] + ADP + H(+)</text>
        <dbReference type="Rhea" id="RHEA:17989"/>
        <dbReference type="Rhea" id="RHEA-COMP:9863"/>
        <dbReference type="Rhea" id="RHEA-COMP:11604"/>
        <dbReference type="ChEBI" id="CHEBI:15378"/>
        <dbReference type="ChEBI" id="CHEBI:29999"/>
        <dbReference type="ChEBI" id="CHEBI:30616"/>
        <dbReference type="ChEBI" id="CHEBI:83421"/>
        <dbReference type="ChEBI" id="CHEBI:456216"/>
        <dbReference type="EC" id="2.7.11.12"/>
    </reaction>
</comment>
<dbReference type="PRINTS" id="PR00103">
    <property type="entry name" value="CAMPKINASE"/>
</dbReference>
<dbReference type="PROSITE" id="PS00107">
    <property type="entry name" value="PROTEIN_KINASE_ATP"/>
    <property type="match status" value="1"/>
</dbReference>
<evidence type="ECO:0000256" key="1">
    <source>
        <dbReference type="ARBA" id="ARBA00001946"/>
    </source>
</evidence>
<dbReference type="InterPro" id="IPR000595">
    <property type="entry name" value="cNMP-bd_dom"/>
</dbReference>
<reference evidence="24 25" key="1">
    <citation type="submission" date="2012-05" db="EMBL/GenBank/DDBJ databases">
        <title>Recombination and specialization in a pathogen metapopulation.</title>
        <authorList>
            <person name="Gardiner A."/>
            <person name="Kemen E."/>
            <person name="Schultz-Larsen T."/>
            <person name="MacLean D."/>
            <person name="Van Oosterhout C."/>
            <person name="Jones J.D.G."/>
        </authorList>
    </citation>
    <scope>NUCLEOTIDE SEQUENCE [LARGE SCALE GENOMIC DNA]</scope>
    <source>
        <strain evidence="24 25">Ac Nc2</strain>
    </source>
</reference>
<evidence type="ECO:0000256" key="9">
    <source>
        <dbReference type="ARBA" id="ARBA00022723"/>
    </source>
</evidence>
<evidence type="ECO:0000313" key="24">
    <source>
        <dbReference type="EMBL" id="CCI43226.1"/>
    </source>
</evidence>
<dbReference type="Gene3D" id="1.10.510.10">
    <property type="entry name" value="Transferase(Phosphotransferase) domain 1"/>
    <property type="match status" value="1"/>
</dbReference>
<evidence type="ECO:0000256" key="20">
    <source>
        <dbReference type="PROSITE-ProRule" id="PRU10141"/>
    </source>
</evidence>
<dbReference type="Pfam" id="PF00027">
    <property type="entry name" value="cNMP_binding"/>
    <property type="match status" value="3"/>
</dbReference>
<dbReference type="InterPro" id="IPR011009">
    <property type="entry name" value="Kinase-like_dom_sf"/>
</dbReference>
<dbReference type="PROSITE" id="PS50042">
    <property type="entry name" value="CNMP_BINDING_3"/>
    <property type="match status" value="3"/>
</dbReference>
<evidence type="ECO:0000256" key="10">
    <source>
        <dbReference type="ARBA" id="ARBA00022741"/>
    </source>
</evidence>
<dbReference type="AlphaFoldDB" id="A0A024G8M5"/>
<keyword evidence="9" id="KW-0479">Metal-binding</keyword>
<comment type="caution">
    <text evidence="24">The sequence shown here is derived from an EMBL/GenBank/DDBJ whole genome shotgun (WGS) entry which is preliminary data.</text>
</comment>
<feature type="domain" description="Cyclic nucleotide-binding" evidence="22">
    <location>
        <begin position="341"/>
        <end position="456"/>
    </location>
</feature>
<dbReference type="EMBL" id="CAIX01000045">
    <property type="protein sequence ID" value="CCI43226.1"/>
    <property type="molecule type" value="Genomic_DNA"/>
</dbReference>
<comment type="cofactor">
    <cofactor evidence="1">
        <name>Mg(2+)</name>
        <dbReference type="ChEBI" id="CHEBI:18420"/>
    </cofactor>
</comment>
<dbReference type="InterPro" id="IPR018490">
    <property type="entry name" value="cNMP-bd_dom_sf"/>
</dbReference>
<dbReference type="GO" id="GO:0046872">
    <property type="term" value="F:metal ion binding"/>
    <property type="evidence" value="ECO:0007669"/>
    <property type="project" value="UniProtKB-KW"/>
</dbReference>
<keyword evidence="13" id="KW-0460">Magnesium</keyword>
<dbReference type="PROSITE" id="PS50011">
    <property type="entry name" value="PROTEIN_KINASE_DOM"/>
    <property type="match status" value="1"/>
</dbReference>